<evidence type="ECO:0000313" key="7">
    <source>
        <dbReference type="EMBL" id="RFU34735.1"/>
    </source>
</evidence>
<evidence type="ECO:0000256" key="4">
    <source>
        <dbReference type="ARBA" id="ARBA00023163"/>
    </source>
</evidence>
<gene>
    <name evidence="7" type="ORF">B7463_g1620</name>
</gene>
<evidence type="ECO:0000256" key="3">
    <source>
        <dbReference type="ARBA" id="ARBA00023015"/>
    </source>
</evidence>
<dbReference type="InterPro" id="IPR036864">
    <property type="entry name" value="Zn2-C6_fun-type_DNA-bd_sf"/>
</dbReference>
<dbReference type="InterPro" id="IPR050815">
    <property type="entry name" value="TF_fung"/>
</dbReference>
<dbReference type="CDD" id="cd00067">
    <property type="entry name" value="GAL4"/>
    <property type="match status" value="1"/>
</dbReference>
<evidence type="ECO:0000256" key="2">
    <source>
        <dbReference type="ARBA" id="ARBA00022723"/>
    </source>
</evidence>
<evidence type="ECO:0000256" key="5">
    <source>
        <dbReference type="ARBA" id="ARBA00023242"/>
    </source>
</evidence>
<dbReference type="OMA" id="LCCEYYL"/>
<evidence type="ECO:0000259" key="6">
    <source>
        <dbReference type="PROSITE" id="PS50048"/>
    </source>
</evidence>
<keyword evidence="8" id="KW-1185">Reference proteome</keyword>
<dbReference type="Proteomes" id="UP000258309">
    <property type="component" value="Unassembled WGS sequence"/>
</dbReference>
<dbReference type="Gene3D" id="4.10.240.10">
    <property type="entry name" value="Zn(2)-C6 fungal-type DNA-binding domain"/>
    <property type="match status" value="1"/>
</dbReference>
<dbReference type="OrthoDB" id="270167at2759"/>
<feature type="non-terminal residue" evidence="7">
    <location>
        <position position="483"/>
    </location>
</feature>
<dbReference type="Pfam" id="PF00172">
    <property type="entry name" value="Zn_clus"/>
    <property type="match status" value="1"/>
</dbReference>
<keyword evidence="5" id="KW-0539">Nucleus</keyword>
<proteinExistence type="predicted"/>
<dbReference type="PANTHER" id="PTHR47338">
    <property type="entry name" value="ZN(II)2CYS6 TRANSCRIPTION FACTOR (EUROFUNG)-RELATED"/>
    <property type="match status" value="1"/>
</dbReference>
<keyword evidence="2" id="KW-0479">Metal-binding</keyword>
<evidence type="ECO:0000256" key="1">
    <source>
        <dbReference type="ARBA" id="ARBA00004123"/>
    </source>
</evidence>
<dbReference type="InterPro" id="IPR001138">
    <property type="entry name" value="Zn2Cys6_DnaBD"/>
</dbReference>
<dbReference type="GO" id="GO:0008270">
    <property type="term" value="F:zinc ion binding"/>
    <property type="evidence" value="ECO:0007669"/>
    <property type="project" value="InterPro"/>
</dbReference>
<protein>
    <recommendedName>
        <fullName evidence="6">Zn(2)-C6 fungal-type domain-containing protein</fullName>
    </recommendedName>
</protein>
<dbReference type="GO" id="GO:0000981">
    <property type="term" value="F:DNA-binding transcription factor activity, RNA polymerase II-specific"/>
    <property type="evidence" value="ECO:0007669"/>
    <property type="project" value="InterPro"/>
</dbReference>
<name>A0A3E2HMW4_SCYLI</name>
<dbReference type="PROSITE" id="PS50048">
    <property type="entry name" value="ZN2_CY6_FUNGAL_2"/>
    <property type="match status" value="1"/>
</dbReference>
<accession>A0A3E2HMW4</accession>
<dbReference type="GO" id="GO:0005634">
    <property type="term" value="C:nucleus"/>
    <property type="evidence" value="ECO:0007669"/>
    <property type="project" value="UniProtKB-SubCell"/>
</dbReference>
<evidence type="ECO:0000313" key="8">
    <source>
        <dbReference type="Proteomes" id="UP000258309"/>
    </source>
</evidence>
<dbReference type="GO" id="GO:0003677">
    <property type="term" value="F:DNA binding"/>
    <property type="evidence" value="ECO:0007669"/>
    <property type="project" value="InterPro"/>
</dbReference>
<dbReference type="STRING" id="5539.A0A3E2HMW4"/>
<dbReference type="SMART" id="SM00066">
    <property type="entry name" value="GAL4"/>
    <property type="match status" value="1"/>
</dbReference>
<keyword evidence="4" id="KW-0804">Transcription</keyword>
<reference evidence="7 8" key="1">
    <citation type="submission" date="2018-05" db="EMBL/GenBank/DDBJ databases">
        <title>Draft genome sequence of Scytalidium lignicola DSM 105466, a ubiquitous saprotrophic fungus.</title>
        <authorList>
            <person name="Buettner E."/>
            <person name="Gebauer A.M."/>
            <person name="Hofrichter M."/>
            <person name="Liers C."/>
            <person name="Kellner H."/>
        </authorList>
    </citation>
    <scope>NUCLEOTIDE SEQUENCE [LARGE SCALE GENOMIC DNA]</scope>
    <source>
        <strain evidence="7 8">DSM 105466</strain>
    </source>
</reference>
<dbReference type="EMBL" id="NCSJ02000017">
    <property type="protein sequence ID" value="RFU34735.1"/>
    <property type="molecule type" value="Genomic_DNA"/>
</dbReference>
<dbReference type="SUPFAM" id="SSF57701">
    <property type="entry name" value="Zn2/Cys6 DNA-binding domain"/>
    <property type="match status" value="1"/>
</dbReference>
<sequence>MSTEHRGLISKKACTRCSTQKRRCDKAIPDCGLCKRLRQPCQYEVRRVSYSGPTPSPSPRPEIFLGSGTFTPTHLKDAIIQKLMPLTPEDTLSAYCREIEPWFPIISISRLQSRLPSTWDKAPLDVALLCLSIILLTTTPPASPEDDNNLSKFKSLYLYTKSSIGSTEGLGINSFLIVQSRILVTLFEVAHGFHPAAYISIGATVRAAEALGVRPEVDASPSHSLDDEAKGEETVLTWCGILALDRYIAIESGPHPSLTRSRSQSLHDVLKPTICPTNQHDQDQTSPIFRLSRLLQASSLLDKIHATINSPMADHPFNFDELILTIQTITNLQTILNEEIGDGIHLYAGGLGLCNMALLLAFENGCKAPLITGVTENCNSIATTSIISLLSTITSMVEPFTLGTQSIDFNFLSPFVTLQVYKAAAIVTETLLMNIDPNDGLKKLRILRNFLRTVGERWLLCERYLKLLNEDTTPRILKTIGQG</sequence>
<organism evidence="7 8">
    <name type="scientific">Scytalidium lignicola</name>
    <name type="common">Hyphomycete</name>
    <dbReference type="NCBI Taxonomy" id="5539"/>
    <lineage>
        <taxon>Eukaryota</taxon>
        <taxon>Fungi</taxon>
        <taxon>Dikarya</taxon>
        <taxon>Ascomycota</taxon>
        <taxon>Pezizomycotina</taxon>
        <taxon>Leotiomycetes</taxon>
        <taxon>Leotiomycetes incertae sedis</taxon>
        <taxon>Scytalidium</taxon>
    </lineage>
</organism>
<dbReference type="PANTHER" id="PTHR47338:SF20">
    <property type="entry name" value="ZN(II)2CYS6 TRANSCRIPTION FACTOR (EUROFUNG)"/>
    <property type="match status" value="1"/>
</dbReference>
<dbReference type="SMART" id="SM00906">
    <property type="entry name" value="Fungal_trans"/>
    <property type="match status" value="1"/>
</dbReference>
<dbReference type="InterPro" id="IPR007219">
    <property type="entry name" value="XnlR_reg_dom"/>
</dbReference>
<feature type="non-terminal residue" evidence="7">
    <location>
        <position position="1"/>
    </location>
</feature>
<keyword evidence="3" id="KW-0805">Transcription regulation</keyword>
<feature type="domain" description="Zn(2)-C6 fungal-type" evidence="6">
    <location>
        <begin position="13"/>
        <end position="43"/>
    </location>
</feature>
<comment type="subcellular location">
    <subcellularLocation>
        <location evidence="1">Nucleus</location>
    </subcellularLocation>
</comment>
<dbReference type="CDD" id="cd12148">
    <property type="entry name" value="fungal_TF_MHR"/>
    <property type="match status" value="1"/>
</dbReference>
<comment type="caution">
    <text evidence="7">The sequence shown here is derived from an EMBL/GenBank/DDBJ whole genome shotgun (WGS) entry which is preliminary data.</text>
</comment>
<dbReference type="GO" id="GO:0006351">
    <property type="term" value="P:DNA-templated transcription"/>
    <property type="evidence" value="ECO:0007669"/>
    <property type="project" value="InterPro"/>
</dbReference>
<dbReference type="AlphaFoldDB" id="A0A3E2HMW4"/>
<dbReference type="Pfam" id="PF04082">
    <property type="entry name" value="Fungal_trans"/>
    <property type="match status" value="1"/>
</dbReference>
<dbReference type="PROSITE" id="PS00463">
    <property type="entry name" value="ZN2_CY6_FUNGAL_1"/>
    <property type="match status" value="1"/>
</dbReference>